<evidence type="ECO:0000313" key="3">
    <source>
        <dbReference type="Proteomes" id="UP000035268"/>
    </source>
</evidence>
<dbReference type="AlphaFoldDB" id="A0A0G3EEF4"/>
<keyword evidence="3" id="KW-1185">Reference proteome</keyword>
<dbReference type="EMBL" id="CP010904">
    <property type="protein sequence ID" value="AKJ64801.1"/>
    <property type="molecule type" value="Genomic_DNA"/>
</dbReference>
<evidence type="ECO:0000313" key="2">
    <source>
        <dbReference type="EMBL" id="AKJ64801.1"/>
    </source>
</evidence>
<evidence type="ECO:0008006" key="4">
    <source>
        <dbReference type="Google" id="ProtNLM"/>
    </source>
</evidence>
<dbReference type="Proteomes" id="UP000035268">
    <property type="component" value="Chromosome"/>
</dbReference>
<organism evidence="2 3">
    <name type="scientific">Kiritimatiella glycovorans</name>
    <dbReference type="NCBI Taxonomy" id="1307763"/>
    <lineage>
        <taxon>Bacteria</taxon>
        <taxon>Pseudomonadati</taxon>
        <taxon>Kiritimatiellota</taxon>
        <taxon>Kiritimatiellia</taxon>
        <taxon>Kiritimatiellales</taxon>
        <taxon>Kiritimatiellaceae</taxon>
        <taxon>Kiritimatiella</taxon>
    </lineage>
</organism>
<dbReference type="STRING" id="1307763.L21SP4_01558"/>
<dbReference type="Pfam" id="PF11932">
    <property type="entry name" value="DUF3450"/>
    <property type="match status" value="1"/>
</dbReference>
<dbReference type="InterPro" id="IPR016866">
    <property type="entry name" value="UCP028069"/>
</dbReference>
<accession>A0A0G3EEF4</accession>
<evidence type="ECO:0000256" key="1">
    <source>
        <dbReference type="SAM" id="Coils"/>
    </source>
</evidence>
<proteinExistence type="predicted"/>
<protein>
    <recommendedName>
        <fullName evidence="4">DUF3450 family protein</fullName>
    </recommendedName>
</protein>
<reference evidence="2 3" key="2">
    <citation type="journal article" date="2016" name="ISME J.">
        <title>Characterization of the first cultured representative of Verrucomicrobia subdivision 5 indicates the proposal of a novel phylum.</title>
        <authorList>
            <person name="Spring S."/>
            <person name="Bunk B."/>
            <person name="Sproer C."/>
            <person name="Schumann P."/>
            <person name="Rohde M."/>
            <person name="Tindall B.J."/>
            <person name="Klenk H.P."/>
        </authorList>
    </citation>
    <scope>NUCLEOTIDE SEQUENCE [LARGE SCALE GENOMIC DNA]</scope>
    <source>
        <strain evidence="2 3">L21-Fru-AB</strain>
    </source>
</reference>
<reference evidence="3" key="1">
    <citation type="submission" date="2015-02" db="EMBL/GenBank/DDBJ databases">
        <title>Description and complete genome sequence of the first cultured representative of the subdivision 5 of the Verrucomicrobia phylum.</title>
        <authorList>
            <person name="Spring S."/>
            <person name="Bunk B."/>
            <person name="Sproer C."/>
            <person name="Klenk H.-P."/>
        </authorList>
    </citation>
    <scope>NUCLEOTIDE SEQUENCE [LARGE SCALE GENOMIC DNA]</scope>
    <source>
        <strain evidence="3">L21-Fru-AB</strain>
    </source>
</reference>
<name>A0A0G3EEF4_9BACT</name>
<gene>
    <name evidence="2" type="ORF">L21SP4_01558</name>
</gene>
<sequence>MLAGMILLPWLARADGGDGSLNQLDALVGRWMALRTTIAEEKRDWDARREQWEEEIALLEQESKTLKEEIDDGETFASTVERKRAAALARKEHMDAELLKLRAVLDRAEADLRRWRTRIPSGLMASVTGFDALPSTQTEAERLPLTKRAQTVAALYTQIETLQNQFHATRETLDVEGERRRVDVLYVGLARAFAVSPGNDWAAVGVPADAGWTWTPSTGDGQSVRRAIDTLNRQETAQLVVLPMQVAEEVEP</sequence>
<dbReference type="KEGG" id="vbl:L21SP4_01558"/>
<dbReference type="RefSeq" id="WP_052882094.1">
    <property type="nucleotide sequence ID" value="NZ_CP010904.1"/>
</dbReference>
<dbReference type="OrthoDB" id="9784100at2"/>
<keyword evidence="1" id="KW-0175">Coiled coil</keyword>
<feature type="coiled-coil region" evidence="1">
    <location>
        <begin position="42"/>
        <end position="118"/>
    </location>
</feature>